<evidence type="ECO:0000313" key="2">
    <source>
        <dbReference type="Proteomes" id="UP000820669"/>
    </source>
</evidence>
<name>A0ABX1S6Y6_9PSEU</name>
<organism evidence="1 2">
    <name type="scientific">Pseudonocardia acidicola</name>
    <dbReference type="NCBI Taxonomy" id="2724939"/>
    <lineage>
        <taxon>Bacteria</taxon>
        <taxon>Bacillati</taxon>
        <taxon>Actinomycetota</taxon>
        <taxon>Actinomycetes</taxon>
        <taxon>Pseudonocardiales</taxon>
        <taxon>Pseudonocardiaceae</taxon>
        <taxon>Pseudonocardia</taxon>
    </lineage>
</organism>
<comment type="caution">
    <text evidence="1">The sequence shown here is derived from an EMBL/GenBank/DDBJ whole genome shotgun (WGS) entry which is preliminary data.</text>
</comment>
<reference evidence="1 2" key="1">
    <citation type="submission" date="2020-04" db="EMBL/GenBank/DDBJ databases">
        <authorList>
            <person name="Klaysubun C."/>
            <person name="Duangmal K."/>
            <person name="Lipun K."/>
        </authorList>
    </citation>
    <scope>NUCLEOTIDE SEQUENCE [LARGE SCALE GENOMIC DNA]</scope>
    <source>
        <strain evidence="1 2">K10HN5</strain>
    </source>
</reference>
<sequence length="274" mass="28998">MTITPTPSTASRLAMTAGYRVSPRDQRRHLRALRRQPVQGTGVLRFLPWQRAAAGTLMAWGVLLAHSVVCSSAYGAASVGARPARNGEGMALTEENVLVITLDEAATASQALETLTRLASEGAFDLRGAAVVHRCGDGRIRIQDHVGDVETEGTLAERHPRLATLLTILAGPLDTLLFGNSLVVLAGAMAEPPRDELALEHLARAIPPGRTAVIAAVVETDTDVLDRGLGPLGGRVTRRRLAEVQAEIGAADDALSAAGTQARRVLRDARRTHA</sequence>
<dbReference type="Proteomes" id="UP000820669">
    <property type="component" value="Unassembled WGS sequence"/>
</dbReference>
<proteinExistence type="predicted"/>
<evidence type="ECO:0000313" key="1">
    <source>
        <dbReference type="EMBL" id="NMH95908.1"/>
    </source>
</evidence>
<dbReference type="EMBL" id="JAAXLA010000001">
    <property type="protein sequence ID" value="NMH95908.1"/>
    <property type="molecule type" value="Genomic_DNA"/>
</dbReference>
<dbReference type="RefSeq" id="WP_169379267.1">
    <property type="nucleotide sequence ID" value="NZ_JAAXLA010000001.1"/>
</dbReference>
<keyword evidence="2" id="KW-1185">Reference proteome</keyword>
<gene>
    <name evidence="1" type="ORF">HF526_01000</name>
</gene>
<protein>
    <submittedName>
        <fullName evidence="1">Uncharacterized protein</fullName>
    </submittedName>
</protein>
<accession>A0ABX1S6Y6</accession>